<reference evidence="4" key="2">
    <citation type="submission" date="2020-10" db="UniProtKB">
        <authorList>
            <consortium name="WormBaseParasite"/>
        </authorList>
    </citation>
    <scope>IDENTIFICATION</scope>
</reference>
<reference evidence="3" key="1">
    <citation type="journal article" date="2013" name="Genetics">
        <title>The draft genome and transcriptome of Panagrellus redivivus are shaped by the harsh demands of a free-living lifestyle.</title>
        <authorList>
            <person name="Srinivasan J."/>
            <person name="Dillman A.R."/>
            <person name="Macchietto M.G."/>
            <person name="Heikkinen L."/>
            <person name="Lakso M."/>
            <person name="Fracchia K.M."/>
            <person name="Antoshechkin I."/>
            <person name="Mortazavi A."/>
            <person name="Wong G."/>
            <person name="Sternberg P.W."/>
        </authorList>
    </citation>
    <scope>NUCLEOTIDE SEQUENCE [LARGE SCALE GENOMIC DNA]</scope>
    <source>
        <strain evidence="3">MT8872</strain>
    </source>
</reference>
<evidence type="ECO:0000313" key="4">
    <source>
        <dbReference type="WBParaSite" id="Pan_g6495.t1"/>
    </source>
</evidence>
<evidence type="ECO:0000256" key="1">
    <source>
        <dbReference type="SAM" id="MobiDB-lite"/>
    </source>
</evidence>
<dbReference type="InterPro" id="IPR051924">
    <property type="entry name" value="GST_Kappa/NadH"/>
</dbReference>
<dbReference type="Proteomes" id="UP000492821">
    <property type="component" value="Unassembled WGS sequence"/>
</dbReference>
<dbReference type="GO" id="GO:0004364">
    <property type="term" value="F:glutathione transferase activity"/>
    <property type="evidence" value="ECO:0007669"/>
    <property type="project" value="TreeGrafter"/>
</dbReference>
<dbReference type="SUPFAM" id="SSF52833">
    <property type="entry name" value="Thioredoxin-like"/>
    <property type="match status" value="1"/>
</dbReference>
<protein>
    <submittedName>
        <fullName evidence="4">DSBA domain-containing protein</fullName>
    </submittedName>
</protein>
<dbReference type="Gene3D" id="3.40.30.10">
    <property type="entry name" value="Glutaredoxin"/>
    <property type="match status" value="1"/>
</dbReference>
<organism evidence="3 4">
    <name type="scientific">Panagrellus redivivus</name>
    <name type="common">Microworm</name>
    <dbReference type="NCBI Taxonomy" id="6233"/>
    <lineage>
        <taxon>Eukaryota</taxon>
        <taxon>Metazoa</taxon>
        <taxon>Ecdysozoa</taxon>
        <taxon>Nematoda</taxon>
        <taxon>Chromadorea</taxon>
        <taxon>Rhabditida</taxon>
        <taxon>Tylenchina</taxon>
        <taxon>Panagrolaimomorpha</taxon>
        <taxon>Panagrolaimoidea</taxon>
        <taxon>Panagrolaimidae</taxon>
        <taxon>Panagrellus</taxon>
    </lineage>
</organism>
<feature type="domain" description="DSBA-like thioredoxin" evidence="2">
    <location>
        <begin position="11"/>
        <end position="171"/>
    </location>
</feature>
<evidence type="ECO:0000259" key="2">
    <source>
        <dbReference type="Pfam" id="PF01323"/>
    </source>
</evidence>
<dbReference type="InterPro" id="IPR036249">
    <property type="entry name" value="Thioredoxin-like_sf"/>
</dbReference>
<accession>A0A7E5A027</accession>
<dbReference type="GO" id="GO:0004602">
    <property type="term" value="F:glutathione peroxidase activity"/>
    <property type="evidence" value="ECO:0007669"/>
    <property type="project" value="TreeGrafter"/>
</dbReference>
<feature type="region of interest" description="Disordered" evidence="1">
    <location>
        <begin position="229"/>
        <end position="255"/>
    </location>
</feature>
<feature type="compositionally biased region" description="Basic and acidic residues" evidence="1">
    <location>
        <begin position="229"/>
        <end position="240"/>
    </location>
</feature>
<evidence type="ECO:0000313" key="3">
    <source>
        <dbReference type="Proteomes" id="UP000492821"/>
    </source>
</evidence>
<dbReference type="Pfam" id="PF01323">
    <property type="entry name" value="DSBA"/>
    <property type="match status" value="1"/>
</dbReference>
<dbReference type="PANTHER" id="PTHR42943">
    <property type="entry name" value="GLUTATHIONE S-TRANSFERASE KAPPA"/>
    <property type="match status" value="1"/>
</dbReference>
<sequence length="255" mass="29966">MANRIVPRLKLNFNFDLLCPHSYFAYQILQQKLPQWRQIQPQFEVEYHPVLGPKIFKAAHGSLYDGVCKSKRDYIVSELKLIADLYNLPQPKHLSWDCELLDKRSVSAMLFLVHLKREAPELYEPFMQAFWKEIWLNGVNITKVARILKIGRLIGIEFRVMDDLCARIEKPINVKTLLNKTNSLVQDNALSTPWFELFNPENPEYAYEFTEIGRLETVDDFLKNTDLIPERRPKQPDQKPRYPSAKSTFVEDYSC</sequence>
<dbReference type="GO" id="GO:0005739">
    <property type="term" value="C:mitochondrion"/>
    <property type="evidence" value="ECO:0007669"/>
    <property type="project" value="TreeGrafter"/>
</dbReference>
<name>A0A7E5A027_PANRE</name>
<dbReference type="PANTHER" id="PTHR42943:SF2">
    <property type="entry name" value="GLUTATHIONE S-TRANSFERASE KAPPA 1"/>
    <property type="match status" value="1"/>
</dbReference>
<dbReference type="AlphaFoldDB" id="A0A7E5A027"/>
<dbReference type="InterPro" id="IPR001853">
    <property type="entry name" value="DSBA-like_thioredoxin_dom"/>
</dbReference>
<dbReference type="GO" id="GO:0006749">
    <property type="term" value="P:glutathione metabolic process"/>
    <property type="evidence" value="ECO:0007669"/>
    <property type="project" value="TreeGrafter"/>
</dbReference>
<dbReference type="WBParaSite" id="Pan_g6495.t1">
    <property type="protein sequence ID" value="Pan_g6495.t1"/>
    <property type="gene ID" value="Pan_g6495"/>
</dbReference>
<keyword evidence="3" id="KW-1185">Reference proteome</keyword>
<proteinExistence type="predicted"/>
<dbReference type="GO" id="GO:0005777">
    <property type="term" value="C:peroxisome"/>
    <property type="evidence" value="ECO:0007669"/>
    <property type="project" value="TreeGrafter"/>
</dbReference>